<organism evidence="7 8">
    <name type="scientific">Bordetella pseudohinzii</name>
    <dbReference type="NCBI Taxonomy" id="1331258"/>
    <lineage>
        <taxon>Bacteria</taxon>
        <taxon>Pseudomonadati</taxon>
        <taxon>Pseudomonadota</taxon>
        <taxon>Betaproteobacteria</taxon>
        <taxon>Burkholderiales</taxon>
        <taxon>Alcaligenaceae</taxon>
        <taxon>Bordetella</taxon>
    </lineage>
</organism>
<dbReference type="InterPro" id="IPR000847">
    <property type="entry name" value="LysR_HTH_N"/>
</dbReference>
<protein>
    <submittedName>
        <fullName evidence="7">HTH-type transcriptional regulator gltC</fullName>
    </submittedName>
    <submittedName>
        <fullName evidence="6">LysR family transcriptional regulator</fullName>
    </submittedName>
</protein>
<keyword evidence="9" id="KW-1185">Reference proteome</keyword>
<comment type="similarity">
    <text evidence="1">Belongs to the LysR transcriptional regulatory family.</text>
</comment>
<dbReference type="EMBL" id="CP016440">
    <property type="protein sequence ID" value="ANY16119.1"/>
    <property type="molecule type" value="Genomic_DNA"/>
</dbReference>
<evidence type="ECO:0000256" key="1">
    <source>
        <dbReference type="ARBA" id="ARBA00009437"/>
    </source>
</evidence>
<evidence type="ECO:0000313" key="6">
    <source>
        <dbReference type="EMBL" id="ANY16119.1"/>
    </source>
</evidence>
<evidence type="ECO:0000256" key="3">
    <source>
        <dbReference type="ARBA" id="ARBA00023125"/>
    </source>
</evidence>
<dbReference type="KEGG" id="bpdz:BBN53_09550"/>
<dbReference type="EMBL" id="CYTV01000015">
    <property type="protein sequence ID" value="CUJ10171.1"/>
    <property type="molecule type" value="Genomic_DNA"/>
</dbReference>
<dbReference type="InterPro" id="IPR036390">
    <property type="entry name" value="WH_DNA-bd_sf"/>
</dbReference>
<accession>A0A0J6EVK2</accession>
<dbReference type="AlphaFoldDB" id="A0A0J6EVK2"/>
<keyword evidence="4" id="KW-0804">Transcription</keyword>
<dbReference type="InterPro" id="IPR050176">
    <property type="entry name" value="LTTR"/>
</dbReference>
<dbReference type="FunFam" id="1.10.10.10:FF:000001">
    <property type="entry name" value="LysR family transcriptional regulator"/>
    <property type="match status" value="1"/>
</dbReference>
<evidence type="ECO:0000256" key="4">
    <source>
        <dbReference type="ARBA" id="ARBA00023163"/>
    </source>
</evidence>
<dbReference type="Pfam" id="PF00126">
    <property type="entry name" value="HTH_1"/>
    <property type="match status" value="1"/>
</dbReference>
<dbReference type="RefSeq" id="WP_043208169.1">
    <property type="nucleotide sequence ID" value="NZ_CAJGUP010000033.1"/>
</dbReference>
<dbReference type="InterPro" id="IPR036388">
    <property type="entry name" value="WH-like_DNA-bd_sf"/>
</dbReference>
<dbReference type="Pfam" id="PF03466">
    <property type="entry name" value="LysR_substrate"/>
    <property type="match status" value="1"/>
</dbReference>
<dbReference type="GO" id="GO:0003700">
    <property type="term" value="F:DNA-binding transcription factor activity"/>
    <property type="evidence" value="ECO:0007669"/>
    <property type="project" value="InterPro"/>
</dbReference>
<dbReference type="SUPFAM" id="SSF53850">
    <property type="entry name" value="Periplasmic binding protein-like II"/>
    <property type="match status" value="1"/>
</dbReference>
<evidence type="ECO:0000313" key="9">
    <source>
        <dbReference type="Proteomes" id="UP000092950"/>
    </source>
</evidence>
<dbReference type="Gene3D" id="3.40.190.10">
    <property type="entry name" value="Periplasmic binding protein-like II"/>
    <property type="match status" value="2"/>
</dbReference>
<proteinExistence type="inferred from homology"/>
<dbReference type="InterPro" id="IPR005119">
    <property type="entry name" value="LysR_subst-bd"/>
</dbReference>
<dbReference type="PROSITE" id="PS50931">
    <property type="entry name" value="HTH_LYSR"/>
    <property type="match status" value="1"/>
</dbReference>
<keyword evidence="2" id="KW-0805">Transcription regulation</keyword>
<name>A0A0J6EVK2_9BORD</name>
<dbReference type="PANTHER" id="PTHR30579:SF7">
    <property type="entry name" value="HTH-TYPE TRANSCRIPTIONAL REGULATOR LRHA-RELATED"/>
    <property type="match status" value="1"/>
</dbReference>
<dbReference type="GO" id="GO:0003677">
    <property type="term" value="F:DNA binding"/>
    <property type="evidence" value="ECO:0007669"/>
    <property type="project" value="UniProtKB-KW"/>
</dbReference>
<gene>
    <name evidence="7" type="primary">gltC_9</name>
    <name evidence="6" type="ORF">BBN53_09550</name>
    <name evidence="7" type="ORF">ERS370011_03759</name>
</gene>
<dbReference type="PANTHER" id="PTHR30579">
    <property type="entry name" value="TRANSCRIPTIONAL REGULATOR"/>
    <property type="match status" value="1"/>
</dbReference>
<dbReference type="Proteomes" id="UP000092950">
    <property type="component" value="Chromosome"/>
</dbReference>
<evidence type="ECO:0000256" key="2">
    <source>
        <dbReference type="ARBA" id="ARBA00023015"/>
    </source>
</evidence>
<reference evidence="7 8" key="1">
    <citation type="submission" date="2015-09" db="EMBL/GenBank/DDBJ databases">
        <authorList>
            <person name="Jackson K.R."/>
            <person name="Lunt B.L."/>
            <person name="Fisher J.N.B."/>
            <person name="Gardner A.V."/>
            <person name="Bailey M.E."/>
            <person name="Deus L.M."/>
            <person name="Earl A.S."/>
            <person name="Gibby P.D."/>
            <person name="Hartmann K.A."/>
            <person name="Liu J.E."/>
            <person name="Manci A.M."/>
            <person name="Nielsen D.A."/>
            <person name="Solomon M.B."/>
            <person name="Breakwell D.P."/>
            <person name="Burnett S.H."/>
            <person name="Grose J.H."/>
        </authorList>
    </citation>
    <scope>NUCLEOTIDE SEQUENCE [LARGE SCALE GENOMIC DNA]</scope>
    <source>
        <strain evidence="7 8">2789STDY5608636</strain>
    </source>
</reference>
<evidence type="ECO:0000313" key="7">
    <source>
        <dbReference type="EMBL" id="CUJ10171.1"/>
    </source>
</evidence>
<accession>A0A0M7HKZ1</accession>
<dbReference type="Proteomes" id="UP000053096">
    <property type="component" value="Unassembled WGS sequence"/>
</dbReference>
<keyword evidence="3" id="KW-0238">DNA-binding</keyword>
<dbReference type="PRINTS" id="PR00039">
    <property type="entry name" value="HTHLYSR"/>
</dbReference>
<evidence type="ECO:0000259" key="5">
    <source>
        <dbReference type="PROSITE" id="PS50931"/>
    </source>
</evidence>
<dbReference type="Gene3D" id="1.10.10.10">
    <property type="entry name" value="Winged helix-like DNA-binding domain superfamily/Winged helix DNA-binding domain"/>
    <property type="match status" value="1"/>
</dbReference>
<dbReference type="OrthoDB" id="9789529at2"/>
<sequence length="286" mass="30610">MLNPVWLRTFATVAASHSFSAAGRVLGLTQSTVSEHIRRLEGAVGRRLFTRDTHTVALTPDGEAMLVHARVILEAMAHAESQFRSPRLRGRVRLGCSDDIALGPLPGILAAFRNAHPDVELQITIAMTGRLYELLDAGAIDLLVGKRRLGDTRGTRLFTSHLQWIARSGTEVDLEQPLPLVLAAEPSVTRSVVLDALAVAGASWRIVCTSSSLAGSSAAARGGLGLTVRPQFMSGRGLAPPVNAARLPPLPDVEFVTLGAARLSQPAETLLQILRDSELRGDWTTV</sequence>
<reference evidence="6 9" key="2">
    <citation type="submission" date="2016-07" db="EMBL/GenBank/DDBJ databases">
        <title>Complete genome sequences of Bordetella pseudohinzii.</title>
        <authorList>
            <person name="Spilker T."/>
            <person name="Darrah R."/>
            <person name="LiPuma J.J."/>
        </authorList>
    </citation>
    <scope>NUCLEOTIDE SEQUENCE [LARGE SCALE GENOMIC DNA]</scope>
    <source>
        <strain evidence="6 9">HI4681</strain>
    </source>
</reference>
<feature type="domain" description="HTH lysR-type" evidence="5">
    <location>
        <begin position="2"/>
        <end position="59"/>
    </location>
</feature>
<dbReference type="SUPFAM" id="SSF46785">
    <property type="entry name" value="Winged helix' DNA-binding domain"/>
    <property type="match status" value="1"/>
</dbReference>
<evidence type="ECO:0000313" key="8">
    <source>
        <dbReference type="Proteomes" id="UP000053096"/>
    </source>
</evidence>